<comment type="function">
    <text evidence="3">Probably deamidates glutamine residues to glutamate on methyl-accepting chemotaxis receptors (MCPs), playing an important role in chemotaxis.</text>
</comment>
<dbReference type="Proteomes" id="UP000285120">
    <property type="component" value="Unassembled WGS sequence"/>
</dbReference>
<reference evidence="4 5" key="1">
    <citation type="submission" date="2018-09" db="EMBL/GenBank/DDBJ databases">
        <title>Genomic Encyclopedia of Archaeal and Bacterial Type Strains, Phase II (KMG-II): from individual species to whole genera.</title>
        <authorList>
            <person name="Goeker M."/>
        </authorList>
    </citation>
    <scope>NUCLEOTIDE SEQUENCE [LARGE SCALE GENOMIC DNA]</scope>
    <source>
        <strain evidence="4 5">DSM 17008</strain>
    </source>
</reference>
<dbReference type="GO" id="GO:0006935">
    <property type="term" value="P:chemotaxis"/>
    <property type="evidence" value="ECO:0007669"/>
    <property type="project" value="UniProtKB-UniRule"/>
</dbReference>
<dbReference type="InterPro" id="IPR011324">
    <property type="entry name" value="Cytotoxic_necrot_fac-like_cat"/>
</dbReference>
<gene>
    <name evidence="3" type="primary">cheD</name>
    <name evidence="4" type="ORF">ATL39_1051</name>
</gene>
<dbReference type="Gene3D" id="3.30.1330.200">
    <property type="match status" value="1"/>
</dbReference>
<evidence type="ECO:0000256" key="3">
    <source>
        <dbReference type="HAMAP-Rule" id="MF_01440"/>
    </source>
</evidence>
<dbReference type="OrthoDB" id="9807202at2"/>
<dbReference type="CDD" id="cd16352">
    <property type="entry name" value="CheD"/>
    <property type="match status" value="1"/>
</dbReference>
<dbReference type="EC" id="3.5.1.44" evidence="3"/>
<comment type="catalytic activity">
    <reaction evidence="3">
        <text>L-glutaminyl-[protein] + H2O = L-glutamyl-[protein] + NH4(+)</text>
        <dbReference type="Rhea" id="RHEA:16441"/>
        <dbReference type="Rhea" id="RHEA-COMP:10207"/>
        <dbReference type="Rhea" id="RHEA-COMP:10208"/>
        <dbReference type="ChEBI" id="CHEBI:15377"/>
        <dbReference type="ChEBI" id="CHEBI:28938"/>
        <dbReference type="ChEBI" id="CHEBI:29973"/>
        <dbReference type="ChEBI" id="CHEBI:30011"/>
        <dbReference type="EC" id="3.5.1.44"/>
    </reaction>
</comment>
<name>A0A419V5T6_9BACL</name>
<dbReference type="SUPFAM" id="SSF64438">
    <property type="entry name" value="CNF1/YfiH-like putative cysteine hydrolases"/>
    <property type="match status" value="1"/>
</dbReference>
<dbReference type="GO" id="GO:0050568">
    <property type="term" value="F:protein-glutamine glutaminase activity"/>
    <property type="evidence" value="ECO:0007669"/>
    <property type="project" value="UniProtKB-UniRule"/>
</dbReference>
<keyword evidence="1 3" id="KW-0145">Chemotaxis</keyword>
<dbReference type="AlphaFoldDB" id="A0A419V5T6"/>
<dbReference type="InterPro" id="IPR005659">
    <property type="entry name" value="Chemorcpt_Glu_NH3ase_CheD"/>
</dbReference>
<dbReference type="InterPro" id="IPR038592">
    <property type="entry name" value="CheD-like_sf"/>
</dbReference>
<dbReference type="EMBL" id="RAPK01000007">
    <property type="protein sequence ID" value="RKD75352.1"/>
    <property type="molecule type" value="Genomic_DNA"/>
</dbReference>
<protein>
    <recommendedName>
        <fullName evidence="3">Probable chemoreceptor glutamine deamidase CheD</fullName>
        <ecNumber evidence="3">3.5.1.44</ecNumber>
    </recommendedName>
</protein>
<comment type="caution">
    <text evidence="4">The sequence shown here is derived from an EMBL/GenBank/DDBJ whole genome shotgun (WGS) entry which is preliminary data.</text>
</comment>
<accession>A0A419V5T6</accession>
<evidence type="ECO:0000256" key="1">
    <source>
        <dbReference type="ARBA" id="ARBA00022500"/>
    </source>
</evidence>
<dbReference type="RefSeq" id="WP_120192237.1">
    <property type="nucleotide sequence ID" value="NZ_RAPK01000007.1"/>
</dbReference>
<dbReference type="PANTHER" id="PTHR35147">
    <property type="entry name" value="CHEMORECEPTOR GLUTAMINE DEAMIDASE CHED-RELATED"/>
    <property type="match status" value="1"/>
</dbReference>
<comment type="similarity">
    <text evidence="3">Belongs to the CheD family.</text>
</comment>
<evidence type="ECO:0000313" key="5">
    <source>
        <dbReference type="Proteomes" id="UP000285120"/>
    </source>
</evidence>
<proteinExistence type="inferred from homology"/>
<organism evidence="4 5">
    <name type="scientific">Sinobaca qinghaiensis</name>
    <dbReference type="NCBI Taxonomy" id="342944"/>
    <lineage>
        <taxon>Bacteria</taxon>
        <taxon>Bacillati</taxon>
        <taxon>Bacillota</taxon>
        <taxon>Bacilli</taxon>
        <taxon>Bacillales</taxon>
        <taxon>Sporolactobacillaceae</taxon>
        <taxon>Sinobaca</taxon>
    </lineage>
</organism>
<keyword evidence="5" id="KW-1185">Reference proteome</keyword>
<keyword evidence="2 3" id="KW-0378">Hydrolase</keyword>
<dbReference type="PANTHER" id="PTHR35147:SF1">
    <property type="entry name" value="CHEMORECEPTOR GLUTAMINE DEAMIDASE CHED-RELATED"/>
    <property type="match status" value="1"/>
</dbReference>
<dbReference type="HAMAP" id="MF_01440">
    <property type="entry name" value="CheD"/>
    <property type="match status" value="1"/>
</dbReference>
<evidence type="ECO:0000313" key="4">
    <source>
        <dbReference type="EMBL" id="RKD75352.1"/>
    </source>
</evidence>
<dbReference type="Pfam" id="PF03975">
    <property type="entry name" value="CheD"/>
    <property type="match status" value="1"/>
</dbReference>
<evidence type="ECO:0000256" key="2">
    <source>
        <dbReference type="ARBA" id="ARBA00022801"/>
    </source>
</evidence>
<sequence>MTSISAGLYIRVGMSDWKASTDKEQLRTSGLGSCIGVVIYQRSGALAVMAHILLPACPENQLENTQLRAKFADTSIEDIVHFFHKQNIPSRKLAAKMAGGAQMFAVSSGRENKSIGFRNAEAVKEALQLYSVPLLAEDTGGDKGRTITFDPGSANLYIRKAYGEENAI</sequence>